<name>A0AAD9JNE7_9ANNE</name>
<feature type="domain" description="PX" evidence="17">
    <location>
        <begin position="99"/>
        <end position="212"/>
    </location>
</feature>
<dbReference type="GO" id="GO:0035091">
    <property type="term" value="F:phosphatidylinositol binding"/>
    <property type="evidence" value="ECO:0007669"/>
    <property type="project" value="InterPro"/>
</dbReference>
<dbReference type="SMART" id="SM00312">
    <property type="entry name" value="PX"/>
    <property type="match status" value="1"/>
</dbReference>
<dbReference type="Gene3D" id="3.30.1520.10">
    <property type="entry name" value="Phox-like domain"/>
    <property type="match status" value="1"/>
</dbReference>
<keyword evidence="13" id="KW-0458">Lysosome</keyword>
<evidence type="ECO:0000256" key="4">
    <source>
        <dbReference type="ARBA" id="ARBA00004496"/>
    </source>
</evidence>
<evidence type="ECO:0000256" key="13">
    <source>
        <dbReference type="ARBA" id="ARBA00023228"/>
    </source>
</evidence>
<dbReference type="GO" id="GO:0008333">
    <property type="term" value="P:endosome to lysosome transport"/>
    <property type="evidence" value="ECO:0007669"/>
    <property type="project" value="TreeGrafter"/>
</dbReference>
<evidence type="ECO:0000256" key="5">
    <source>
        <dbReference type="ARBA" id="ARBA00022448"/>
    </source>
</evidence>
<dbReference type="GO" id="GO:0005764">
    <property type="term" value="C:lysosome"/>
    <property type="evidence" value="ECO:0007669"/>
    <property type="project" value="UniProtKB-SubCell"/>
</dbReference>
<comment type="caution">
    <text evidence="18">The sequence shown here is derived from an EMBL/GenBank/DDBJ whole genome shotgun (WGS) entry which is preliminary data.</text>
</comment>
<dbReference type="InterPro" id="IPR036871">
    <property type="entry name" value="PX_dom_sf"/>
</dbReference>
<sequence>MASRLDVASSSCSVQDSTVTMPMPSTCSHGNTIHEDNTRQSSTPLPDCHNSRTPMQHLVPELNVSSLDTSGSSVTMDTDSVSIATLSISSDVEREELEPGHISVPILGYEVMEERSRFSVFKIQVSRGPDDVWFIFRRYSDFDHLNKQLKEVFPHFRLALPPKKWFGDNYDKNFLEDRMIGLQAFLNNLVGNRDVCNSQPVREFFCFDEPPGPHDSLEESRALCENLEEHVFSLHQQVTERDRRIMLLEDELRLSQLQVENLRKALNMEKAAAKRNSLSSLPSMEEITEIDELQAAGDKDSERSETYESSVCMTDSLKTMETIRLAPVTEQQEAELVNKVKVIPKIRENSTADYGHSRDGSAATSDLTSGHQHLSDNPIMKASHQGTLCNSTDVASTLRYAASDMTGPGQLCLSSNELVPPSSRISTLASPQPKLETLMTSGGQEMTSPGAHSVDSSSKKHTMASGACDIQSRNNDACNNNEAVLI</sequence>
<keyword evidence="6" id="KW-0963">Cytoplasm</keyword>
<dbReference type="AlphaFoldDB" id="A0AAD9JNE7"/>
<keyword evidence="19" id="KW-1185">Reference proteome</keyword>
<dbReference type="PANTHER" id="PTHR22999:SF23">
    <property type="entry name" value="SORTING NEXIN-16"/>
    <property type="match status" value="1"/>
</dbReference>
<dbReference type="PANTHER" id="PTHR22999">
    <property type="entry name" value="PX SERINE/THREONINE KINASE PXK"/>
    <property type="match status" value="1"/>
</dbReference>
<keyword evidence="7" id="KW-0597">Phosphoprotein</keyword>
<evidence type="ECO:0000256" key="2">
    <source>
        <dbReference type="ARBA" id="ARBA00004371"/>
    </source>
</evidence>
<dbReference type="EMBL" id="JAODUP010000234">
    <property type="protein sequence ID" value="KAK2155668.1"/>
    <property type="molecule type" value="Genomic_DNA"/>
</dbReference>
<dbReference type="Proteomes" id="UP001208570">
    <property type="component" value="Unassembled WGS sequence"/>
</dbReference>
<evidence type="ECO:0000256" key="3">
    <source>
        <dbReference type="ARBA" id="ARBA00004492"/>
    </source>
</evidence>
<keyword evidence="9" id="KW-0653">Protein transport</keyword>
<dbReference type="PROSITE" id="PS50195">
    <property type="entry name" value="PX"/>
    <property type="match status" value="1"/>
</dbReference>
<comment type="subunit">
    <text evidence="14">Homooligomer. Interacts with EGFR.</text>
</comment>
<evidence type="ECO:0000256" key="6">
    <source>
        <dbReference type="ARBA" id="ARBA00022490"/>
    </source>
</evidence>
<protein>
    <recommendedName>
        <fullName evidence="15">Sorting nexin-16</fullName>
    </recommendedName>
</protein>
<dbReference type="FunFam" id="3.30.1520.10:FF:000011">
    <property type="entry name" value="Putative sorting nexin-16"/>
    <property type="match status" value="1"/>
</dbReference>
<evidence type="ECO:0000256" key="10">
    <source>
        <dbReference type="ARBA" id="ARBA00023054"/>
    </source>
</evidence>
<evidence type="ECO:0000256" key="7">
    <source>
        <dbReference type="ARBA" id="ARBA00022553"/>
    </source>
</evidence>
<proteinExistence type="predicted"/>
<reference evidence="18" key="1">
    <citation type="journal article" date="2023" name="Mol. Biol. Evol.">
        <title>Third-Generation Sequencing Reveals the Adaptive Role of the Epigenome in Three Deep-Sea Polychaetes.</title>
        <authorList>
            <person name="Perez M."/>
            <person name="Aroh O."/>
            <person name="Sun Y."/>
            <person name="Lan Y."/>
            <person name="Juniper S.K."/>
            <person name="Young C.R."/>
            <person name="Angers B."/>
            <person name="Qian P.Y."/>
        </authorList>
    </citation>
    <scope>NUCLEOTIDE SEQUENCE</scope>
    <source>
        <strain evidence="18">P08H-3</strain>
    </source>
</reference>
<keyword evidence="11" id="KW-0446">Lipid-binding</keyword>
<organism evidence="18 19">
    <name type="scientific">Paralvinella palmiformis</name>
    <dbReference type="NCBI Taxonomy" id="53620"/>
    <lineage>
        <taxon>Eukaryota</taxon>
        <taxon>Metazoa</taxon>
        <taxon>Spiralia</taxon>
        <taxon>Lophotrochozoa</taxon>
        <taxon>Annelida</taxon>
        <taxon>Polychaeta</taxon>
        <taxon>Sedentaria</taxon>
        <taxon>Canalipalpata</taxon>
        <taxon>Terebellida</taxon>
        <taxon>Terebelliformia</taxon>
        <taxon>Alvinellidae</taxon>
        <taxon>Paralvinella</taxon>
    </lineage>
</organism>
<keyword evidence="12" id="KW-0472">Membrane</keyword>
<dbReference type="Pfam" id="PF00787">
    <property type="entry name" value="PX"/>
    <property type="match status" value="1"/>
</dbReference>
<dbReference type="GO" id="GO:0006622">
    <property type="term" value="P:protein targeting to lysosome"/>
    <property type="evidence" value="ECO:0007669"/>
    <property type="project" value="TreeGrafter"/>
</dbReference>
<evidence type="ECO:0000256" key="14">
    <source>
        <dbReference type="ARBA" id="ARBA00063452"/>
    </source>
</evidence>
<evidence type="ECO:0000256" key="16">
    <source>
        <dbReference type="SAM" id="MobiDB-lite"/>
    </source>
</evidence>
<feature type="region of interest" description="Disordered" evidence="16">
    <location>
        <begin position="440"/>
        <end position="459"/>
    </location>
</feature>
<evidence type="ECO:0000259" key="17">
    <source>
        <dbReference type="PROSITE" id="PS50195"/>
    </source>
</evidence>
<evidence type="ECO:0000256" key="11">
    <source>
        <dbReference type="ARBA" id="ARBA00023121"/>
    </source>
</evidence>
<feature type="region of interest" description="Disordered" evidence="16">
    <location>
        <begin position="351"/>
        <end position="372"/>
    </location>
</feature>
<feature type="compositionally biased region" description="Polar residues" evidence="16">
    <location>
        <begin position="8"/>
        <end position="22"/>
    </location>
</feature>
<keyword evidence="10" id="KW-0175">Coiled coil</keyword>
<evidence type="ECO:0000313" key="19">
    <source>
        <dbReference type="Proteomes" id="UP001208570"/>
    </source>
</evidence>
<dbReference type="InterPro" id="IPR001683">
    <property type="entry name" value="PX_dom"/>
</dbReference>
<evidence type="ECO:0000256" key="8">
    <source>
        <dbReference type="ARBA" id="ARBA00022753"/>
    </source>
</evidence>
<feature type="compositionally biased region" description="Polar residues" evidence="16">
    <location>
        <begin position="362"/>
        <end position="372"/>
    </location>
</feature>
<dbReference type="InterPro" id="IPR051837">
    <property type="entry name" value="SortingNexin/PXDomain-PKLike"/>
</dbReference>
<evidence type="ECO:0000256" key="9">
    <source>
        <dbReference type="ARBA" id="ARBA00022927"/>
    </source>
</evidence>
<keyword evidence="8" id="KW-0967">Endosome</keyword>
<dbReference type="SUPFAM" id="SSF64268">
    <property type="entry name" value="PX domain"/>
    <property type="match status" value="1"/>
</dbReference>
<gene>
    <name evidence="18" type="ORF">LSH36_234g03036</name>
</gene>
<evidence type="ECO:0000256" key="12">
    <source>
        <dbReference type="ARBA" id="ARBA00023136"/>
    </source>
</evidence>
<dbReference type="GO" id="GO:0031901">
    <property type="term" value="C:early endosome membrane"/>
    <property type="evidence" value="ECO:0007669"/>
    <property type="project" value="UniProtKB-SubCell"/>
</dbReference>
<dbReference type="GO" id="GO:0031902">
    <property type="term" value="C:late endosome membrane"/>
    <property type="evidence" value="ECO:0007669"/>
    <property type="project" value="UniProtKB-SubCell"/>
</dbReference>
<comment type="subcellular location">
    <subcellularLocation>
        <location evidence="4">Cytoplasm</location>
    </subcellularLocation>
    <subcellularLocation>
        <location evidence="1">Early endosome membrane</location>
    </subcellularLocation>
    <subcellularLocation>
        <location evidence="3">Late endosome membrane</location>
        <topology evidence="3">Peripheral membrane protein</topology>
        <orientation evidence="3">Cytoplasmic side</orientation>
    </subcellularLocation>
    <subcellularLocation>
        <location evidence="2">Lysosome</location>
    </subcellularLocation>
</comment>
<dbReference type="GO" id="GO:0045022">
    <property type="term" value="P:early endosome to late endosome transport"/>
    <property type="evidence" value="ECO:0007669"/>
    <property type="project" value="TreeGrafter"/>
</dbReference>
<keyword evidence="5" id="KW-0813">Transport</keyword>
<feature type="region of interest" description="Disordered" evidence="16">
    <location>
        <begin position="1"/>
        <end position="22"/>
    </location>
</feature>
<evidence type="ECO:0000256" key="1">
    <source>
        <dbReference type="ARBA" id="ARBA00004146"/>
    </source>
</evidence>
<evidence type="ECO:0000313" key="18">
    <source>
        <dbReference type="EMBL" id="KAK2155668.1"/>
    </source>
</evidence>
<accession>A0AAD9JNE7</accession>
<evidence type="ECO:0000256" key="15">
    <source>
        <dbReference type="ARBA" id="ARBA00071931"/>
    </source>
</evidence>